<gene>
    <name evidence="1" type="ORF">JI749_11060</name>
</gene>
<organism evidence="1 2">
    <name type="scientific">Devosia oryziradicis</name>
    <dbReference type="NCBI Taxonomy" id="2801335"/>
    <lineage>
        <taxon>Bacteria</taxon>
        <taxon>Pseudomonadati</taxon>
        <taxon>Pseudomonadota</taxon>
        <taxon>Alphaproteobacteria</taxon>
        <taxon>Hyphomicrobiales</taxon>
        <taxon>Devosiaceae</taxon>
        <taxon>Devosia</taxon>
    </lineage>
</organism>
<dbReference type="EMBL" id="CP068047">
    <property type="protein sequence ID" value="QQR34917.1"/>
    <property type="molecule type" value="Genomic_DNA"/>
</dbReference>
<dbReference type="RefSeq" id="WP_201653508.1">
    <property type="nucleotide sequence ID" value="NZ_CP068047.1"/>
</dbReference>
<dbReference type="Proteomes" id="UP000595460">
    <property type="component" value="Chromosome"/>
</dbReference>
<sequence length="91" mass="9795">MSENTALIELANFVGRSSLASPDMAVRNRALSGITQRMLPRKRSVGDLLGVVLALSARTRRMVQDPVTIDIDVFAPGGARAVDLIFGERDA</sequence>
<name>A0ABX7BWC6_9HYPH</name>
<evidence type="ECO:0000313" key="2">
    <source>
        <dbReference type="Proteomes" id="UP000595460"/>
    </source>
</evidence>
<proteinExistence type="predicted"/>
<keyword evidence="2" id="KW-1185">Reference proteome</keyword>
<protein>
    <submittedName>
        <fullName evidence="1">Uncharacterized protein</fullName>
    </submittedName>
</protein>
<accession>A0ABX7BWC6</accession>
<reference evidence="1 2" key="1">
    <citation type="submission" date="2021-01" db="EMBL/GenBank/DDBJ databases">
        <title>Genome seq and assembly of Devosia sp. G19.</title>
        <authorList>
            <person name="Chhetri G."/>
        </authorList>
    </citation>
    <scope>NUCLEOTIDE SEQUENCE [LARGE SCALE GENOMIC DNA]</scope>
    <source>
        <strain evidence="1 2">G19</strain>
    </source>
</reference>
<evidence type="ECO:0000313" key="1">
    <source>
        <dbReference type="EMBL" id="QQR34917.1"/>
    </source>
</evidence>